<accession>V5IE97</accession>
<name>V5IE97_IXORI</name>
<feature type="non-terminal residue" evidence="1">
    <location>
        <position position="1"/>
    </location>
</feature>
<proteinExistence type="evidence at transcript level"/>
<evidence type="ECO:0000313" key="1">
    <source>
        <dbReference type="EMBL" id="JAB73901.1"/>
    </source>
</evidence>
<dbReference type="EMBL" id="GANP01010567">
    <property type="protein sequence ID" value="JAB73901.1"/>
    <property type="molecule type" value="mRNA"/>
</dbReference>
<organism evidence="1">
    <name type="scientific">Ixodes ricinus</name>
    <name type="common">Common tick</name>
    <name type="synonym">Acarus ricinus</name>
    <dbReference type="NCBI Taxonomy" id="34613"/>
    <lineage>
        <taxon>Eukaryota</taxon>
        <taxon>Metazoa</taxon>
        <taxon>Ecdysozoa</taxon>
        <taxon>Arthropoda</taxon>
        <taxon>Chelicerata</taxon>
        <taxon>Arachnida</taxon>
        <taxon>Acari</taxon>
        <taxon>Parasitiformes</taxon>
        <taxon>Ixodida</taxon>
        <taxon>Ixodoidea</taxon>
        <taxon>Ixodidae</taxon>
        <taxon>Ixodinae</taxon>
        <taxon>Ixodes</taxon>
    </lineage>
</organism>
<sequence length="111" mass="12591">LGNNILVPLKNLSTVMKSPNDSKFCKEMTKVIWTTTELQDRSVTGTVSRRYIKCGGTARRGLTPTKLQAVGSAFKHFIFTRPTAQTPEKRFSLMNHYIGELLQGYNRRMLP</sequence>
<dbReference type="AlphaFoldDB" id="V5IE97"/>
<dbReference type="Gene3D" id="1.10.10.2590">
    <property type="entry name" value="BEN domain"/>
    <property type="match status" value="1"/>
</dbReference>
<reference evidence="1" key="1">
    <citation type="journal article" date="2015" name="Sci. Rep.">
        <title>Tissue- and time-dependent transcription in Ixodes ricinus salivary glands and midguts when blood feeding on the vertebrate host.</title>
        <authorList>
            <person name="Kotsyfakis M."/>
            <person name="Schwarz A."/>
            <person name="Erhart J."/>
            <person name="Ribeiro J.M."/>
        </authorList>
    </citation>
    <scope>NUCLEOTIDE SEQUENCE</scope>
    <source>
        <tissue evidence="1">Salivary gland and midgut</tissue>
    </source>
</reference>
<protein>
    <submittedName>
        <fullName evidence="1">Uncharacterized protein</fullName>
    </submittedName>
</protein>